<protein>
    <submittedName>
        <fullName evidence="1">Uncharacterized protein</fullName>
    </submittedName>
</protein>
<dbReference type="EMBL" id="BAAAMR010000013">
    <property type="protein sequence ID" value="GAA2129262.1"/>
    <property type="molecule type" value="Genomic_DNA"/>
</dbReference>
<organism evidence="1 2">
    <name type="scientific">Actinomadura napierensis</name>
    <dbReference type="NCBI Taxonomy" id="267854"/>
    <lineage>
        <taxon>Bacteria</taxon>
        <taxon>Bacillati</taxon>
        <taxon>Actinomycetota</taxon>
        <taxon>Actinomycetes</taxon>
        <taxon>Streptosporangiales</taxon>
        <taxon>Thermomonosporaceae</taxon>
        <taxon>Actinomadura</taxon>
    </lineage>
</organism>
<evidence type="ECO:0000313" key="2">
    <source>
        <dbReference type="Proteomes" id="UP001501020"/>
    </source>
</evidence>
<comment type="caution">
    <text evidence="1">The sequence shown here is derived from an EMBL/GenBank/DDBJ whole genome shotgun (WGS) entry which is preliminary data.</text>
</comment>
<proteinExistence type="predicted"/>
<gene>
    <name evidence="1" type="ORF">GCM10009727_20590</name>
</gene>
<keyword evidence="2" id="KW-1185">Reference proteome</keyword>
<accession>A0ABN2YLS6</accession>
<name>A0ABN2YLS6_9ACTN</name>
<sequence length="99" mass="10809">MAAWSGRDRELMLLGELYVALAKLGADVQLRDAIPGLTVSAVREGSRPVAGYVVLHGGTRFTWWRVDSNHTASDIEGAARRIMEFLEGEPRGRGRETGA</sequence>
<reference evidence="1 2" key="1">
    <citation type="journal article" date="2019" name="Int. J. Syst. Evol. Microbiol.">
        <title>The Global Catalogue of Microorganisms (GCM) 10K type strain sequencing project: providing services to taxonomists for standard genome sequencing and annotation.</title>
        <authorList>
            <consortium name="The Broad Institute Genomics Platform"/>
            <consortium name="The Broad Institute Genome Sequencing Center for Infectious Disease"/>
            <person name="Wu L."/>
            <person name="Ma J."/>
        </authorList>
    </citation>
    <scope>NUCLEOTIDE SEQUENCE [LARGE SCALE GENOMIC DNA]</scope>
    <source>
        <strain evidence="1 2">JCM 13850</strain>
    </source>
</reference>
<evidence type="ECO:0000313" key="1">
    <source>
        <dbReference type="EMBL" id="GAA2129262.1"/>
    </source>
</evidence>
<dbReference type="Proteomes" id="UP001501020">
    <property type="component" value="Unassembled WGS sequence"/>
</dbReference>